<organism evidence="1 2">
    <name type="scientific">Cohnella cholangitidis</name>
    <dbReference type="NCBI Taxonomy" id="2598458"/>
    <lineage>
        <taxon>Bacteria</taxon>
        <taxon>Bacillati</taxon>
        <taxon>Bacillota</taxon>
        <taxon>Bacilli</taxon>
        <taxon>Bacillales</taxon>
        <taxon>Paenibacillaceae</taxon>
        <taxon>Cohnella</taxon>
    </lineage>
</organism>
<evidence type="ECO:0000313" key="2">
    <source>
        <dbReference type="Proteomes" id="UP000515679"/>
    </source>
</evidence>
<dbReference type="SUPFAM" id="SSF50998">
    <property type="entry name" value="Quinoprotein alcohol dehydrogenase-like"/>
    <property type="match status" value="1"/>
</dbReference>
<keyword evidence="2" id="KW-1185">Reference proteome</keyword>
<dbReference type="RefSeq" id="WP_182301267.1">
    <property type="nucleotide sequence ID" value="NZ_CP041969.1"/>
</dbReference>
<dbReference type="Proteomes" id="UP000515679">
    <property type="component" value="Chromosome"/>
</dbReference>
<protein>
    <submittedName>
        <fullName evidence="1">Pyrrolo-quinoline quinone</fullName>
    </submittedName>
</protein>
<sequence length="496" mass="54288">MSRGKKTFILTLILVCLYQGIALAGSQYSSQWSVKPQLSQKFPAKYTEVEGILTFRGNQQRSAPSYGTTDMKLFRPKIAWEKKTKSSSWGGGAGWTGQPAIVKWSPEVLKTMNVKAKFLAQPGFTEVIYASLDGYVYFMELETGEETRSPIKIGNPIKGSVSVDARGYPLLYVGEGIPENGTIGFNLFSLTDQKRLLRVSGKDPFAYRSWGAFDSSAMFNREDDTLIVGGENGLVYHLKLNTVFNPARKTITIDPIISKYRYKIAGNAYQGIENSLAIHENLAFFADNGGSLQALNLNTYTSEWSLPPVDDTDATIVLETEGGVPFLYTGTEVDKQGRSGQSYIRKINGLTGAVVWQNEYKSFSVLGEHPINGGLLATPVVGKHEIANLVIFTIARYDTFNGGLMVALDKTTGKEAWRLPMKNYAWSSPVDVYDQAGRAYLIQANSVGQISVIRASNGQVAGSLNIGTNIESSPAVFNNYAVVASRGGKIYGIKLE</sequence>
<dbReference type="EMBL" id="CP041969">
    <property type="protein sequence ID" value="QMV39936.1"/>
    <property type="molecule type" value="Genomic_DNA"/>
</dbReference>
<dbReference type="PANTHER" id="PTHR34512:SF30">
    <property type="entry name" value="OUTER MEMBRANE PROTEIN ASSEMBLY FACTOR BAMB"/>
    <property type="match status" value="1"/>
</dbReference>
<dbReference type="PANTHER" id="PTHR34512">
    <property type="entry name" value="CELL SURFACE PROTEIN"/>
    <property type="match status" value="1"/>
</dbReference>
<proteinExistence type="predicted"/>
<accession>A0A7G5BSK2</accession>
<dbReference type="AlphaFoldDB" id="A0A7G5BSK2"/>
<dbReference type="InterPro" id="IPR011047">
    <property type="entry name" value="Quinoprotein_ADH-like_sf"/>
</dbReference>
<dbReference type="Gene3D" id="2.130.10.10">
    <property type="entry name" value="YVTN repeat-like/Quinoprotein amine dehydrogenase"/>
    <property type="match status" value="1"/>
</dbReference>
<reference evidence="1 2" key="1">
    <citation type="submission" date="2019-07" db="EMBL/GenBank/DDBJ databases">
        <authorList>
            <person name="Kim J.K."/>
            <person name="Cheong H.-M."/>
            <person name="Choi Y."/>
            <person name="Hwang K.J."/>
            <person name="Lee S."/>
            <person name="Choi C."/>
        </authorList>
    </citation>
    <scope>NUCLEOTIDE SEQUENCE [LARGE SCALE GENOMIC DNA]</scope>
    <source>
        <strain evidence="1 2">KS 22</strain>
    </source>
</reference>
<dbReference type="InterPro" id="IPR015943">
    <property type="entry name" value="WD40/YVTN_repeat-like_dom_sf"/>
</dbReference>
<gene>
    <name evidence="1" type="ORF">FPL14_00995</name>
</gene>
<dbReference type="SUPFAM" id="SSF82171">
    <property type="entry name" value="DPP6 N-terminal domain-like"/>
    <property type="match status" value="1"/>
</dbReference>
<name>A0A7G5BSK2_9BACL</name>
<dbReference type="KEGG" id="cchl:FPL14_00995"/>
<evidence type="ECO:0000313" key="1">
    <source>
        <dbReference type="EMBL" id="QMV39936.1"/>
    </source>
</evidence>